<comment type="catalytic activity">
    <reaction evidence="10 11 12">
        <text>O-phospho-L-serine + 2-oxoglutarate = 3-phosphooxypyruvate + L-glutamate</text>
        <dbReference type="Rhea" id="RHEA:14329"/>
        <dbReference type="ChEBI" id="CHEBI:16810"/>
        <dbReference type="ChEBI" id="CHEBI:18110"/>
        <dbReference type="ChEBI" id="CHEBI:29985"/>
        <dbReference type="ChEBI" id="CHEBI:57524"/>
        <dbReference type="EC" id="2.6.1.52"/>
    </reaction>
</comment>
<dbReference type="InterPro" id="IPR000192">
    <property type="entry name" value="Aminotrans_V_dom"/>
</dbReference>
<evidence type="ECO:0000256" key="9">
    <source>
        <dbReference type="ARBA" id="ARBA00047630"/>
    </source>
</evidence>
<dbReference type="GO" id="GO:0004648">
    <property type="term" value="F:O-phospho-L-serine:2-oxoglutarate aminotransferase activity"/>
    <property type="evidence" value="ECO:0007669"/>
    <property type="project" value="UniProtKB-UniRule"/>
</dbReference>
<evidence type="ECO:0000256" key="12">
    <source>
        <dbReference type="RuleBase" id="RU004505"/>
    </source>
</evidence>
<evidence type="ECO:0000256" key="4">
    <source>
        <dbReference type="ARBA" id="ARBA00022576"/>
    </source>
</evidence>
<comment type="cofactor">
    <cofactor evidence="11">
        <name>pyridoxal 5'-phosphate</name>
        <dbReference type="ChEBI" id="CHEBI:597326"/>
    </cofactor>
    <text evidence="11">Binds 1 pyridoxal phosphate per subunit.</text>
</comment>
<dbReference type="HAMAP" id="MF_00160">
    <property type="entry name" value="SerC_aminotrans_5"/>
    <property type="match status" value="1"/>
</dbReference>
<comment type="catalytic activity">
    <reaction evidence="9 11">
        <text>4-(phosphooxy)-L-threonine + 2-oxoglutarate = (R)-3-hydroxy-2-oxo-4-phosphooxybutanoate + L-glutamate</text>
        <dbReference type="Rhea" id="RHEA:16573"/>
        <dbReference type="ChEBI" id="CHEBI:16810"/>
        <dbReference type="ChEBI" id="CHEBI:29985"/>
        <dbReference type="ChEBI" id="CHEBI:58452"/>
        <dbReference type="ChEBI" id="CHEBI:58538"/>
        <dbReference type="EC" id="2.6.1.52"/>
    </reaction>
</comment>
<feature type="binding site" evidence="11">
    <location>
        <position position="194"/>
    </location>
    <ligand>
        <name>pyridoxal 5'-phosphate</name>
        <dbReference type="ChEBI" id="CHEBI:597326"/>
    </ligand>
</feature>
<dbReference type="InterPro" id="IPR022278">
    <property type="entry name" value="Pser_aminoTfrase"/>
</dbReference>
<comment type="subunit">
    <text evidence="11">Homodimer.</text>
</comment>
<name>A0AAU0UR97_9FIRM</name>
<dbReference type="FunFam" id="3.90.1150.10:FF:000006">
    <property type="entry name" value="Phosphoserine aminotransferase"/>
    <property type="match status" value="1"/>
</dbReference>
<dbReference type="NCBIfam" id="NF003764">
    <property type="entry name" value="PRK05355.1"/>
    <property type="match status" value="1"/>
</dbReference>
<comment type="function">
    <text evidence="1 11">Catalyzes the reversible conversion of 3-phosphohydroxypyruvate to phosphoserine and of 3-hydroxy-2-oxo-4-phosphonooxybutanoate to phosphohydroxythreonine.</text>
</comment>
<feature type="binding site" evidence="11">
    <location>
        <begin position="76"/>
        <end position="77"/>
    </location>
    <ligand>
        <name>pyridoxal 5'-phosphate</name>
        <dbReference type="ChEBI" id="CHEBI:597326"/>
    </ligand>
</feature>
<evidence type="ECO:0000256" key="7">
    <source>
        <dbReference type="ARBA" id="ARBA00022898"/>
    </source>
</evidence>
<comment type="subcellular location">
    <subcellularLocation>
        <location evidence="11">Cytoplasm</location>
    </subcellularLocation>
</comment>
<dbReference type="NCBIfam" id="TIGR01364">
    <property type="entry name" value="serC_1"/>
    <property type="match status" value="1"/>
</dbReference>
<feature type="binding site" evidence="11">
    <location>
        <position position="152"/>
    </location>
    <ligand>
        <name>pyridoxal 5'-phosphate</name>
        <dbReference type="ChEBI" id="CHEBI:597326"/>
    </ligand>
</feature>
<feature type="binding site" evidence="11">
    <location>
        <begin position="237"/>
        <end position="238"/>
    </location>
    <ligand>
        <name>pyridoxal 5'-phosphate</name>
        <dbReference type="ChEBI" id="CHEBI:597326"/>
    </ligand>
</feature>
<keyword evidence="11" id="KW-0963">Cytoplasm</keyword>
<dbReference type="Gene3D" id="3.90.1150.10">
    <property type="entry name" value="Aspartate Aminotransferase, domain 1"/>
    <property type="match status" value="1"/>
</dbReference>
<dbReference type="FunFam" id="3.40.640.10:FF:000010">
    <property type="entry name" value="Phosphoserine aminotransferase"/>
    <property type="match status" value="1"/>
</dbReference>
<evidence type="ECO:0000256" key="1">
    <source>
        <dbReference type="ARBA" id="ARBA00003483"/>
    </source>
</evidence>
<evidence type="ECO:0000259" key="13">
    <source>
        <dbReference type="Pfam" id="PF00266"/>
    </source>
</evidence>
<evidence type="ECO:0000256" key="6">
    <source>
        <dbReference type="ARBA" id="ARBA00022679"/>
    </source>
</evidence>
<keyword evidence="4 11" id="KW-0032">Aminotransferase</keyword>
<gene>
    <name evidence="11 14" type="primary">serC</name>
    <name evidence="14" type="ORF">MFMK1_003176</name>
</gene>
<dbReference type="InterPro" id="IPR015424">
    <property type="entry name" value="PyrdxlP-dep_Trfase"/>
</dbReference>
<feature type="binding site" evidence="11">
    <location>
        <position position="42"/>
    </location>
    <ligand>
        <name>L-glutamate</name>
        <dbReference type="ChEBI" id="CHEBI:29985"/>
    </ligand>
</feature>
<comment type="pathway">
    <text evidence="2 11 12">Amino-acid biosynthesis; L-serine biosynthesis; L-serine from 3-phospho-D-glycerate: step 2/3.</text>
</comment>
<sequence>MNKVFNFYPGPATLPQPVLETARTELLNYRDSGMSVMEMSHRSKPIENVIASAEANLKELLKIPEGYRVLFLQGGATSQFFMIPFNFLTKDQTANYVLTGSFAEKAYKEALKTGSAHTAASTKEEKFRSIPKLEDISVSDNAAYLHLTSNNTIYGTQWQQFPQLSIPVVADMSSDILSRPFDVSNFDLIYAGAQKNLGPAGVTVVIISEKLINISAQAKLPDMLKYSVHAEKDSMFNTPPTFPVYIVNLVLEWIKENGGLEKMAARNQEKADMVYQVIDQNPDFYQGHAISDRSLMNISFRLPNEDLEKEFVHSAEKVGLVGLKGHRSVGGIRASIYNAMPVEGCAALAAFMLAFRKTH</sequence>
<keyword evidence="15" id="KW-1185">Reference proteome</keyword>
<dbReference type="GO" id="GO:0005737">
    <property type="term" value="C:cytoplasm"/>
    <property type="evidence" value="ECO:0007669"/>
    <property type="project" value="UniProtKB-SubCell"/>
</dbReference>
<dbReference type="SUPFAM" id="SSF53383">
    <property type="entry name" value="PLP-dependent transferases"/>
    <property type="match status" value="1"/>
</dbReference>
<dbReference type="KEGG" id="dbc:MFMK1_003176"/>
<evidence type="ECO:0000256" key="2">
    <source>
        <dbReference type="ARBA" id="ARBA00005099"/>
    </source>
</evidence>
<evidence type="ECO:0000256" key="5">
    <source>
        <dbReference type="ARBA" id="ARBA00022605"/>
    </source>
</evidence>
<dbReference type="PANTHER" id="PTHR43247">
    <property type="entry name" value="PHOSPHOSERINE AMINOTRANSFERASE"/>
    <property type="match status" value="1"/>
</dbReference>
<dbReference type="EC" id="2.6.1.52" evidence="11"/>
<dbReference type="Proteomes" id="UP001329915">
    <property type="component" value="Chromosome"/>
</dbReference>
<accession>A0AAU0UR97</accession>
<proteinExistence type="inferred from homology"/>
<feature type="binding site" evidence="11">
    <location>
        <position position="102"/>
    </location>
    <ligand>
        <name>pyridoxal 5'-phosphate</name>
        <dbReference type="ChEBI" id="CHEBI:597326"/>
    </ligand>
</feature>
<dbReference type="EMBL" id="CP121694">
    <property type="protein sequence ID" value="WRO23319.1"/>
    <property type="molecule type" value="Genomic_DNA"/>
</dbReference>
<protein>
    <recommendedName>
        <fullName evidence="11">Phosphoserine aminotransferase</fullName>
        <ecNumber evidence="11">2.6.1.52</ecNumber>
    </recommendedName>
    <alternativeName>
        <fullName evidence="11">Phosphohydroxythreonine aminotransferase</fullName>
        <shortName evidence="11">PSAT</shortName>
    </alternativeName>
</protein>
<dbReference type="InterPro" id="IPR020578">
    <property type="entry name" value="Aminotrans_V_PyrdxlP_BS"/>
</dbReference>
<keyword evidence="8 11" id="KW-0718">Serine biosynthesis</keyword>
<dbReference type="Pfam" id="PF00266">
    <property type="entry name" value="Aminotran_5"/>
    <property type="match status" value="1"/>
</dbReference>
<keyword evidence="6 11" id="KW-0808">Transferase</keyword>
<reference evidence="14 15" key="1">
    <citation type="submission" date="2023-04" db="EMBL/GenBank/DDBJ databases">
        <authorList>
            <person name="Hsu D."/>
        </authorList>
    </citation>
    <scope>NUCLEOTIDE SEQUENCE [LARGE SCALE GENOMIC DNA]</scope>
    <source>
        <strain evidence="14 15">MK1</strain>
    </source>
</reference>
<organism evidence="14 15">
    <name type="scientific">Metallumcola ferriviriculae</name>
    <dbReference type="NCBI Taxonomy" id="3039180"/>
    <lineage>
        <taxon>Bacteria</taxon>
        <taxon>Bacillati</taxon>
        <taxon>Bacillota</taxon>
        <taxon>Clostridia</taxon>
        <taxon>Neomoorellales</taxon>
        <taxon>Desulfitibacteraceae</taxon>
        <taxon>Metallumcola</taxon>
    </lineage>
</organism>
<keyword evidence="5 11" id="KW-0028">Amino-acid biosynthesis</keyword>
<feature type="domain" description="Aminotransferase class V" evidence="13">
    <location>
        <begin position="4"/>
        <end position="345"/>
    </location>
</feature>
<evidence type="ECO:0000256" key="11">
    <source>
        <dbReference type="HAMAP-Rule" id="MF_00160"/>
    </source>
</evidence>
<comment type="caution">
    <text evidence="11">Lacks conserved residue(s) required for the propagation of feature annotation.</text>
</comment>
<dbReference type="PROSITE" id="PS00595">
    <property type="entry name" value="AA_TRANSFER_CLASS_5"/>
    <property type="match status" value="1"/>
</dbReference>
<dbReference type="PANTHER" id="PTHR43247:SF1">
    <property type="entry name" value="PHOSPHOSERINE AMINOTRANSFERASE"/>
    <property type="match status" value="1"/>
</dbReference>
<feature type="modified residue" description="N6-(pyridoxal phosphate)lysine" evidence="11">
    <location>
        <position position="195"/>
    </location>
</feature>
<evidence type="ECO:0000313" key="15">
    <source>
        <dbReference type="Proteomes" id="UP001329915"/>
    </source>
</evidence>
<evidence type="ECO:0000256" key="10">
    <source>
        <dbReference type="ARBA" id="ARBA00049007"/>
    </source>
</evidence>
<feature type="binding site" evidence="11">
    <location>
        <position position="171"/>
    </location>
    <ligand>
        <name>pyridoxal 5'-phosphate</name>
        <dbReference type="ChEBI" id="CHEBI:597326"/>
    </ligand>
</feature>
<keyword evidence="7 11" id="KW-0663">Pyridoxal phosphate</keyword>
<dbReference type="Gene3D" id="3.40.640.10">
    <property type="entry name" value="Type I PLP-dependent aspartate aminotransferase-like (Major domain)"/>
    <property type="match status" value="1"/>
</dbReference>
<dbReference type="AlphaFoldDB" id="A0AAU0UR97"/>
<dbReference type="PIRSF" id="PIRSF000525">
    <property type="entry name" value="SerC"/>
    <property type="match status" value="1"/>
</dbReference>
<evidence type="ECO:0000256" key="8">
    <source>
        <dbReference type="ARBA" id="ARBA00023299"/>
    </source>
</evidence>
<dbReference type="InterPro" id="IPR015421">
    <property type="entry name" value="PyrdxlP-dep_Trfase_major"/>
</dbReference>
<evidence type="ECO:0000256" key="3">
    <source>
        <dbReference type="ARBA" id="ARBA00006904"/>
    </source>
</evidence>
<comment type="similarity">
    <text evidence="3 11">Belongs to the class-V pyridoxal-phosphate-dependent aminotransferase family. SerC subfamily.</text>
</comment>
<dbReference type="GO" id="GO:0006564">
    <property type="term" value="P:L-serine biosynthetic process"/>
    <property type="evidence" value="ECO:0007669"/>
    <property type="project" value="UniProtKB-UniRule"/>
</dbReference>
<dbReference type="InterPro" id="IPR015422">
    <property type="entry name" value="PyrdxlP-dep_Trfase_small"/>
</dbReference>
<evidence type="ECO:0000313" key="14">
    <source>
        <dbReference type="EMBL" id="WRO23319.1"/>
    </source>
</evidence>
<dbReference type="GO" id="GO:0030170">
    <property type="term" value="F:pyridoxal phosphate binding"/>
    <property type="evidence" value="ECO:0007669"/>
    <property type="project" value="UniProtKB-UniRule"/>
</dbReference>